<feature type="active site" description="Phosphoserine intermediate" evidence="2">
    <location>
        <position position="270"/>
    </location>
</feature>
<keyword evidence="3" id="KW-0460">Magnesium</keyword>
<comment type="cofactor">
    <cofactor evidence="3">
        <name>Zn(2+)</name>
        <dbReference type="ChEBI" id="CHEBI:29105"/>
    </cofactor>
    <text evidence="3">Binds 2 Zn(2+) ions.</text>
</comment>
<keyword evidence="3" id="KW-0479">Metal-binding</keyword>
<dbReference type="Pfam" id="PF00245">
    <property type="entry name" value="Alk_phosphatase"/>
    <property type="match status" value="1"/>
</dbReference>
<keyword evidence="4" id="KW-0378">Hydrolase</keyword>
<dbReference type="InterPro" id="IPR017850">
    <property type="entry name" value="Alkaline_phosphatase_core_sf"/>
</dbReference>
<reference evidence="5" key="1">
    <citation type="submission" date="2016-12" db="EMBL/GenBank/DDBJ databases">
        <title>Comparative genomics of four Isosphaeraceae planctomycetes: a common pool of plasmids and glycoside hydrolase genes.</title>
        <authorList>
            <person name="Ivanova A."/>
        </authorList>
    </citation>
    <scope>NUCLEOTIDE SEQUENCE [LARGE SCALE GENOMIC DNA]</scope>
    <source>
        <strain evidence="5">PX4</strain>
    </source>
</reference>
<dbReference type="RefSeq" id="WP_083712956.1">
    <property type="nucleotide sequence ID" value="NZ_CP019082.1"/>
</dbReference>
<dbReference type="PANTHER" id="PTHR11596:SF5">
    <property type="entry name" value="ALKALINE PHOSPHATASE"/>
    <property type="match status" value="1"/>
</dbReference>
<dbReference type="KEGG" id="pbor:BSF38_02993"/>
<dbReference type="EMBL" id="CP019082">
    <property type="protein sequence ID" value="APW61478.1"/>
    <property type="molecule type" value="Genomic_DNA"/>
</dbReference>
<evidence type="ECO:0000256" key="3">
    <source>
        <dbReference type="PIRSR" id="PIRSR601952-2"/>
    </source>
</evidence>
<keyword evidence="5" id="KW-1185">Reference proteome</keyword>
<feature type="binding site" evidence="3">
    <location>
        <position position="323"/>
    </location>
    <ligand>
        <name>Mg(2+)</name>
        <dbReference type="ChEBI" id="CHEBI:18420"/>
    </ligand>
</feature>
<proteinExistence type="predicted"/>
<feature type="binding site" evidence="3">
    <location>
        <position position="562"/>
    </location>
    <ligand>
        <name>Zn(2+)</name>
        <dbReference type="ChEBI" id="CHEBI:29105"/>
        <label>2</label>
    </ligand>
</feature>
<gene>
    <name evidence="4" type="primary">phoA_1</name>
    <name evidence="4" type="ORF">BSF38_02993</name>
</gene>
<dbReference type="AlphaFoldDB" id="A0A1U7CRE6"/>
<protein>
    <submittedName>
        <fullName evidence="4">Alkaline phosphatase</fullName>
        <ecNumber evidence="4">3.1.3.1</ecNumber>
    </submittedName>
</protein>
<dbReference type="EC" id="3.1.3.1" evidence="4"/>
<name>A0A1U7CRE6_9BACT</name>
<comment type="cofactor">
    <cofactor evidence="3">
        <name>Mg(2+)</name>
        <dbReference type="ChEBI" id="CHEBI:18420"/>
    </cofactor>
    <text evidence="3">Binds 1 Mg(2+) ion.</text>
</comment>
<evidence type="ECO:0000256" key="1">
    <source>
        <dbReference type="ARBA" id="ARBA00022553"/>
    </source>
</evidence>
<feature type="binding site" evidence="3">
    <location>
        <position position="321"/>
    </location>
    <ligand>
        <name>Mg(2+)</name>
        <dbReference type="ChEBI" id="CHEBI:18420"/>
    </ligand>
</feature>
<feature type="binding site" evidence="3">
    <location>
        <position position="521"/>
    </location>
    <ligand>
        <name>Zn(2+)</name>
        <dbReference type="ChEBI" id="CHEBI:29105"/>
        <label>2</label>
    </ligand>
</feature>
<dbReference type="Proteomes" id="UP000186309">
    <property type="component" value="Chromosome"/>
</dbReference>
<feature type="binding site" evidence="3">
    <location>
        <position position="517"/>
    </location>
    <ligand>
        <name>Zn(2+)</name>
        <dbReference type="ChEBI" id="CHEBI:29105"/>
        <label>2</label>
    </ligand>
</feature>
<evidence type="ECO:0000313" key="5">
    <source>
        <dbReference type="Proteomes" id="UP000186309"/>
    </source>
</evidence>
<dbReference type="InterPro" id="IPR001952">
    <property type="entry name" value="Alkaline_phosphatase"/>
</dbReference>
<sequence length="580" mass="62482">MSRFAPPPLRASWALPALVSTVLGLFPCTLRADDRLKELQTEYASTPGEKQSRVYHFGSQGPGDVFSNHGSHSNRQVPVYVFGKKADLGLVTGANSSYRDSEKLKKIYGFLPDNTVNPDAEYGDQSDLYRVMNDAVAKGVKHVFIVWFDGLDWPTTQAAAIVKTNKVFTEGKGSGLVFQDYQAEGTAQYGYVVTSPTHDKSVIDVDAQRVTIPAGSLGGGYDVQIAGPNPWTHGPLGMKAPGYFKGQSGHDKDREGIAAVGRKRHAYTDSSQSAAEIASGVKAYNGGVNVDDDSRLISTLFHQLQADGWKAGTVTSVPFCHASPAGMYAQNVDRDDYQDLARCMFGLPGIVQEARQAPLLPGLDVVIGTGYGIKMEPQHVKRQGKNSVADHLFLADADRAAIDAKNGGKYLVAETNIGTNGGEALQKAAAEAASKGLRLFGWYGTEKIDHLPFRTADGRFDPSPNPARLGKPPVAESYTPAEIDSQPTLAQMTDAALAVLAKPDQKFILFVESGDVDFALHANNLDNAVGAVYSGEDAIKRIIHWVETQSNWDDTMLLVSSDHGHYMVLDDPQGLLAPAK</sequence>
<dbReference type="GO" id="GO:0004035">
    <property type="term" value="F:alkaline phosphatase activity"/>
    <property type="evidence" value="ECO:0007669"/>
    <property type="project" value="UniProtKB-EC"/>
</dbReference>
<dbReference type="GO" id="GO:0046872">
    <property type="term" value="F:metal ion binding"/>
    <property type="evidence" value="ECO:0007669"/>
    <property type="project" value="UniProtKB-KW"/>
</dbReference>
<dbReference type="Gene3D" id="3.40.720.10">
    <property type="entry name" value="Alkaline Phosphatase, subunit A"/>
    <property type="match status" value="1"/>
</dbReference>
<dbReference type="STRING" id="1387353.BSF38_02993"/>
<dbReference type="PANTHER" id="PTHR11596">
    <property type="entry name" value="ALKALINE PHOSPHATASE"/>
    <property type="match status" value="1"/>
</dbReference>
<evidence type="ECO:0000256" key="2">
    <source>
        <dbReference type="PIRSR" id="PIRSR601952-1"/>
    </source>
</evidence>
<organism evidence="4 5">
    <name type="scientific">Paludisphaera borealis</name>
    <dbReference type="NCBI Taxonomy" id="1387353"/>
    <lineage>
        <taxon>Bacteria</taxon>
        <taxon>Pseudomonadati</taxon>
        <taxon>Planctomycetota</taxon>
        <taxon>Planctomycetia</taxon>
        <taxon>Isosphaerales</taxon>
        <taxon>Isosphaeraceae</taxon>
        <taxon>Paludisphaera</taxon>
    </lineage>
</organism>
<feature type="binding site" evidence="3">
    <location>
        <position position="512"/>
    </location>
    <ligand>
        <name>Mg(2+)</name>
        <dbReference type="ChEBI" id="CHEBI:18420"/>
    </ligand>
</feature>
<dbReference type="OrthoDB" id="9794455at2"/>
<accession>A0A1U7CRE6</accession>
<dbReference type="SUPFAM" id="SSF53649">
    <property type="entry name" value="Alkaline phosphatase-like"/>
    <property type="match status" value="1"/>
</dbReference>
<keyword evidence="1" id="KW-0597">Phosphoprotein</keyword>
<evidence type="ECO:0000313" key="4">
    <source>
        <dbReference type="EMBL" id="APW61478.1"/>
    </source>
</evidence>
<keyword evidence="3" id="KW-0862">Zinc</keyword>
<feature type="binding site" evidence="3">
    <location>
        <position position="563"/>
    </location>
    <ligand>
        <name>Zn(2+)</name>
        <dbReference type="ChEBI" id="CHEBI:29105"/>
        <label>2</label>
    </ligand>
</feature>